<evidence type="ECO:0008006" key="3">
    <source>
        <dbReference type="Google" id="ProtNLM"/>
    </source>
</evidence>
<proteinExistence type="predicted"/>
<gene>
    <name evidence="1" type="ORF">OEZ85_004079</name>
</gene>
<accession>A0ABY8UDX4</accession>
<organism evidence="1 2">
    <name type="scientific">Tetradesmus obliquus</name>
    <name type="common">Green alga</name>
    <name type="synonym">Acutodesmus obliquus</name>
    <dbReference type="NCBI Taxonomy" id="3088"/>
    <lineage>
        <taxon>Eukaryota</taxon>
        <taxon>Viridiplantae</taxon>
        <taxon>Chlorophyta</taxon>
        <taxon>core chlorophytes</taxon>
        <taxon>Chlorophyceae</taxon>
        <taxon>CS clade</taxon>
        <taxon>Sphaeropleales</taxon>
        <taxon>Scenedesmaceae</taxon>
        <taxon>Tetradesmus</taxon>
    </lineage>
</organism>
<dbReference type="EMBL" id="CP126217">
    <property type="protein sequence ID" value="WIA19467.1"/>
    <property type="molecule type" value="Genomic_DNA"/>
</dbReference>
<evidence type="ECO:0000313" key="1">
    <source>
        <dbReference type="EMBL" id="WIA19467.1"/>
    </source>
</evidence>
<protein>
    <recommendedName>
        <fullName evidence="3">MULE transposase domain-containing protein</fullName>
    </recommendedName>
</protein>
<reference evidence="1 2" key="1">
    <citation type="submission" date="2023-05" db="EMBL/GenBank/DDBJ databases">
        <title>A 100% complete, gapless, phased diploid assembly of the Scenedesmus obliquus UTEX 3031 genome.</title>
        <authorList>
            <person name="Biondi T.C."/>
            <person name="Hanschen E.R."/>
            <person name="Kwon T."/>
            <person name="Eng W."/>
            <person name="Kruse C.P.S."/>
            <person name="Koehler S.I."/>
            <person name="Kunde Y."/>
            <person name="Gleasner C.D."/>
            <person name="You Mak K.T."/>
            <person name="Polle J."/>
            <person name="Hovde B.T."/>
            <person name="Starkenburg S.R."/>
        </authorList>
    </citation>
    <scope>NUCLEOTIDE SEQUENCE [LARGE SCALE GENOMIC DNA]</scope>
    <source>
        <strain evidence="1 2">DOE0152z</strain>
    </source>
</reference>
<name>A0ABY8UDX4_TETOB</name>
<evidence type="ECO:0000313" key="2">
    <source>
        <dbReference type="Proteomes" id="UP001244341"/>
    </source>
</evidence>
<keyword evidence="2" id="KW-1185">Reference proteome</keyword>
<sequence length="249" mass="26268">MYRTGHFPLEWLQQQLTVPGSSDSAVYHTLQQLLSFLNLPGTVLGWLPLADMTVRHTKALRFHRKAAAVLAVDDMLSFSPLLSGSSTSSTPFCAVFLVTTTGEDGSPLLVHALKLTSADKLACTVSSVLQTKLSTLPAAGSSTLHDYGTDAVNYIAEVKTLGARLGSEAAERPAADVASGAADSREWAPPPWAVRPREVISTVVSATHYVFGVPLKAAALEAASSLGMSVGTARVGSADAAYDIWVLSW</sequence>
<dbReference type="Proteomes" id="UP001244341">
    <property type="component" value="Chromosome 10b"/>
</dbReference>